<protein>
    <submittedName>
        <fullName evidence="4">Uncharacterized protein</fullName>
    </submittedName>
</protein>
<evidence type="ECO:0000313" key="5">
    <source>
        <dbReference type="Proteomes" id="UP001140217"/>
    </source>
</evidence>
<dbReference type="AlphaFoldDB" id="A0A9W8HJJ4"/>
<dbReference type="Pfam" id="PF05193">
    <property type="entry name" value="Peptidase_M16_C"/>
    <property type="match status" value="1"/>
</dbReference>
<feature type="domain" description="Peptidase M16 C-terminal" evidence="3">
    <location>
        <begin position="198"/>
        <end position="344"/>
    </location>
</feature>
<feature type="region of interest" description="Disordered" evidence="1">
    <location>
        <begin position="375"/>
        <end position="394"/>
    </location>
</feature>
<keyword evidence="5" id="KW-1185">Reference proteome</keyword>
<organism evidence="4 5">
    <name type="scientific">Coemansia javaensis</name>
    <dbReference type="NCBI Taxonomy" id="2761396"/>
    <lineage>
        <taxon>Eukaryota</taxon>
        <taxon>Fungi</taxon>
        <taxon>Fungi incertae sedis</taxon>
        <taxon>Zoopagomycota</taxon>
        <taxon>Kickxellomycotina</taxon>
        <taxon>Kickxellomycetes</taxon>
        <taxon>Kickxellales</taxon>
        <taxon>Kickxellaceae</taxon>
        <taxon>Coemansia</taxon>
    </lineage>
</organism>
<dbReference type="Gene3D" id="3.30.830.10">
    <property type="entry name" value="Metalloenzyme, LuxS/M16 peptidase-like"/>
    <property type="match status" value="4"/>
</dbReference>
<feature type="domain" description="Peptidase M16 N-terminal" evidence="2">
    <location>
        <begin position="57"/>
        <end position="157"/>
    </location>
</feature>
<dbReference type="InterPro" id="IPR011249">
    <property type="entry name" value="Metalloenz_LuxS/M16"/>
</dbReference>
<evidence type="ECO:0000259" key="2">
    <source>
        <dbReference type="Pfam" id="PF00675"/>
    </source>
</evidence>
<dbReference type="GO" id="GO:0046872">
    <property type="term" value="F:metal ion binding"/>
    <property type="evidence" value="ECO:0007669"/>
    <property type="project" value="InterPro"/>
</dbReference>
<dbReference type="PANTHER" id="PTHR43016">
    <property type="entry name" value="PRESEQUENCE PROTEASE"/>
    <property type="match status" value="1"/>
</dbReference>
<feature type="compositionally biased region" description="Acidic residues" evidence="1">
    <location>
        <begin position="375"/>
        <end position="393"/>
    </location>
</feature>
<evidence type="ECO:0000256" key="1">
    <source>
        <dbReference type="SAM" id="MobiDB-lite"/>
    </source>
</evidence>
<comment type="caution">
    <text evidence="4">The sequence shown here is derived from an EMBL/GenBank/DDBJ whole genome shotgun (WGS) entry which is preliminary data.</text>
</comment>
<gene>
    <name evidence="4" type="ORF">H4R18_001499</name>
</gene>
<reference evidence="4" key="1">
    <citation type="submission" date="2022-07" db="EMBL/GenBank/DDBJ databases">
        <title>Phylogenomic reconstructions and comparative analyses of Kickxellomycotina fungi.</title>
        <authorList>
            <person name="Reynolds N.K."/>
            <person name="Stajich J.E."/>
            <person name="Barry K."/>
            <person name="Grigoriev I.V."/>
            <person name="Crous P."/>
            <person name="Smith M.E."/>
        </authorList>
    </citation>
    <scope>NUCLEOTIDE SEQUENCE</scope>
    <source>
        <strain evidence="4">NBRC 105414</strain>
    </source>
</reference>
<dbReference type="Pfam" id="PF00675">
    <property type="entry name" value="Peptidase_M16"/>
    <property type="match status" value="1"/>
</dbReference>
<dbReference type="Proteomes" id="UP001140217">
    <property type="component" value="Unassembled WGS sequence"/>
</dbReference>
<sequence>MPFAKVDEAVYQRSPAAGGPGIRAQVYKHSDSNLRVVLCSIAQPLFSVNIYVPTVAPNNKGVPHTLEHLVFCGSRRFPHRGYLDSLANCNLAHGTNAWTSYDHTCYTLSAASEEAVANVLPAYLDHVLSPLLRDDHFITEVYHFDEEGREQGVVFSEMLACESDENELASSHLERLMFPERSAYSRSYGGLTPDIATLTNKEIVDYHRQFYDANNVTVVMAGPFSEQFARETLQSIPADIVRSNGCDSRAPIDCSPPPADAPRAERVPFPSSDTEVGSVMVGWRGPPSEDAETLAALDILMLYLADDPSSPLCQRFVERPAPLASEVSAYTMPMIPTAIFMLFAGVPHPPGDDEGGSVGCGTCSAGSCCDSNDECEDCDGQSDDGGGDDDDEDIPHLFDEGYFKDVLVRELRRIHDSRFDGDEHALENAAQKYSQRLVLRIEDKPDATVQEFICSDIVASHFSPGRGGRFSIGTHARLFDTIEALARRPAQYWLDLLRTWLLDAPAYHVVMTPDPGLGAALDEARRAAERKNAAGIKDKAAHARRIAEAVAAMAVDLPSDVRQSIPHADPARTVPTPHALSHLPPPPSLGLVSAIQVVETETTLPDLRLHIAIGALPDELRPYLALYNGLMQCSDLVLPAGVVYDAEASPLRAERRVDYKTVDKRLAELTSSTEDSVGISTVAFSHCWVDEVYTLTMRVSERNFEVAVRWLLQALVFADFTAERIVATARNLLNSLLRVKQDGDAVLEAACTRLTSNCSTGRPDWIERHISLFDQERVLKAIIAEAQGSGGGGGADRVAVRLGAIKRALIRSAGGFLTLGIPAGGDRQSYIGAVAREWAACVDNYADPDDGRAGGGDVAPVAARGPFPMAHDSRMPRLEAPLLVHIPMRSLQAAHLEVCVKLELCSTPSSTSSSDFEDELRALPALDHYALLLLTELLHRTDGPLYNAVRGSGYAYGASFSIQAWSRILALYCTSASDVSRAFLAVRELVEDLGRNWDCYVGEFEIAMARSAITYAAAAALATPEGVVSACVSLALDGFASVEQRARWRNAHLAAVTQADLRRVYEHHIRRLVDPAEPAVAVILSPHDTELLPALGPYERKSLEDVGALRLP</sequence>
<dbReference type="InterPro" id="IPR007863">
    <property type="entry name" value="Peptidase_M16_C"/>
</dbReference>
<evidence type="ECO:0000313" key="4">
    <source>
        <dbReference type="EMBL" id="KAJ2783824.1"/>
    </source>
</evidence>
<dbReference type="OrthoDB" id="4953at2759"/>
<name>A0A9W8HJJ4_9FUNG</name>
<dbReference type="EMBL" id="JANBUL010000039">
    <property type="protein sequence ID" value="KAJ2783824.1"/>
    <property type="molecule type" value="Genomic_DNA"/>
</dbReference>
<proteinExistence type="predicted"/>
<accession>A0A9W8HJJ4</accession>
<dbReference type="SUPFAM" id="SSF63411">
    <property type="entry name" value="LuxS/MPP-like metallohydrolase"/>
    <property type="match status" value="3"/>
</dbReference>
<dbReference type="InterPro" id="IPR011765">
    <property type="entry name" value="Pept_M16_N"/>
</dbReference>
<dbReference type="FunFam" id="3.30.830.10:FF:000015">
    <property type="entry name" value="Putative zinc metalloprotease"/>
    <property type="match status" value="1"/>
</dbReference>
<evidence type="ECO:0000259" key="3">
    <source>
        <dbReference type="Pfam" id="PF05193"/>
    </source>
</evidence>
<dbReference type="PANTHER" id="PTHR43016:SF6">
    <property type="entry name" value="PEPTIDASE M16 N-TERMINAL DOMAIN-CONTAINING PROTEIN"/>
    <property type="match status" value="1"/>
</dbReference>